<dbReference type="InterPro" id="IPR036249">
    <property type="entry name" value="Thioredoxin-like_sf"/>
</dbReference>
<accession>A0AAD6TTK9</accession>
<feature type="region of interest" description="Disordered" evidence="1">
    <location>
        <begin position="628"/>
        <end position="652"/>
    </location>
</feature>
<protein>
    <submittedName>
        <fullName evidence="2">AhpC/TSA antioxidant enzyme-domain-containing protein</fullName>
    </submittedName>
</protein>
<feature type="compositionally biased region" description="Polar residues" evidence="1">
    <location>
        <begin position="1"/>
        <end position="14"/>
    </location>
</feature>
<gene>
    <name evidence="2" type="ORF">B0H15DRAFT_859155</name>
</gene>
<evidence type="ECO:0000313" key="2">
    <source>
        <dbReference type="EMBL" id="KAJ7079112.1"/>
    </source>
</evidence>
<feature type="compositionally biased region" description="Pro residues" evidence="1">
    <location>
        <begin position="731"/>
        <end position="743"/>
    </location>
</feature>
<organism evidence="2 3">
    <name type="scientific">Mycena belliarum</name>
    <dbReference type="NCBI Taxonomy" id="1033014"/>
    <lineage>
        <taxon>Eukaryota</taxon>
        <taxon>Fungi</taxon>
        <taxon>Dikarya</taxon>
        <taxon>Basidiomycota</taxon>
        <taxon>Agaricomycotina</taxon>
        <taxon>Agaricomycetes</taxon>
        <taxon>Agaricomycetidae</taxon>
        <taxon>Agaricales</taxon>
        <taxon>Marasmiineae</taxon>
        <taxon>Mycenaceae</taxon>
        <taxon>Mycena</taxon>
    </lineage>
</organism>
<dbReference type="EMBL" id="JARJCN010000062">
    <property type="protein sequence ID" value="KAJ7079112.1"/>
    <property type="molecule type" value="Genomic_DNA"/>
</dbReference>
<name>A0AAD6TTK9_9AGAR</name>
<dbReference type="AlphaFoldDB" id="A0AAD6TTK9"/>
<dbReference type="PANTHER" id="PTHR28630">
    <property type="match status" value="1"/>
</dbReference>
<proteinExistence type="predicted"/>
<sequence length="792" mass="86456">MTSNPRIQSYSSEGSGYRFSHIKRKPPPAVDLQDGHASIWGTQNDPEDKRKDLCDSYFLPRPPSPSDDAHDYWNAPHSSDSESEGNPQPVNSKKTSQQRPRARTLPSHRFSRLARVPAPPVGIYLTPHLRGFGALRPSSLPQQNVTTEINAGVVLNHTLPRDNEMAGVRMDIPAPPSLKTRFSVTKSTSDVVEKRQNSGGGSNNFTIASISAPVLSTSSRKYSAVSMASTTNTSMFSLSAFPQPPSTHPPVPSLPSPHFSRTAYPSQRSFVLEADPPIPQPSDDAKPEDEIQAAPITKSAPPAARADEAPTSHAPKLFSLPQSISHGNSYTLEVALPPSSPSPMTVDAKGKAPVPVTIPDCTGGNRASHFDFGEPPEFDGFDETQLPTMRQLQEAAALQVISESGVRVPFGSLWQNQKTIVCFIRHFLCPLCQDYMFTISQNVSPDVLRSAGIELVIVSNGSYEMIKSYRRIFRTPFALYTDPSHDVYNALGMTLQTLEKGPRASYVRHGLMSGIGMVLANAVKAGMPVWKEGGDISQLGGEFVLGPGMTCTWAHRMRYTRSHVPILQVIEAAGVDMYTPLQRVAGGSFLGMSSVEETKWMNRRRKDLRNMRKRKMSRRGGEQWIEPASATAASTSTTAINSNRSSVGTELGDRREVRGSLCSWDPATEQAINVGGNQVKILSMIYLPSAIVQPLKFSPPLNSRASTQLSQSTQLSPSTKTKLFTKTCPWKPGPPMKLPPPGNARPSKSLSPLTKSTSRIRLLPPRPRQPSNLSLSSLTTSSRPWARHLQTS</sequence>
<keyword evidence="3" id="KW-1185">Reference proteome</keyword>
<dbReference type="PANTHER" id="PTHR28630:SF3">
    <property type="entry name" value="PEROXIREDOXIN-LIKE 2C"/>
    <property type="match status" value="1"/>
</dbReference>
<feature type="compositionally biased region" description="Polar residues" evidence="1">
    <location>
        <begin position="84"/>
        <end position="99"/>
    </location>
</feature>
<dbReference type="CDD" id="cd02970">
    <property type="entry name" value="PRX_like2"/>
    <property type="match status" value="1"/>
</dbReference>
<dbReference type="Pfam" id="PF13911">
    <property type="entry name" value="AhpC-TSA_2"/>
    <property type="match status" value="1"/>
</dbReference>
<dbReference type="Proteomes" id="UP001222325">
    <property type="component" value="Unassembled WGS sequence"/>
</dbReference>
<feature type="region of interest" description="Disordered" evidence="1">
    <location>
        <begin position="1"/>
        <end position="111"/>
    </location>
</feature>
<dbReference type="SUPFAM" id="SSF52833">
    <property type="entry name" value="Thioredoxin-like"/>
    <property type="match status" value="1"/>
</dbReference>
<reference evidence="2" key="1">
    <citation type="submission" date="2023-03" db="EMBL/GenBank/DDBJ databases">
        <title>Massive genome expansion in bonnet fungi (Mycena s.s.) driven by repeated elements and novel gene families across ecological guilds.</title>
        <authorList>
            <consortium name="Lawrence Berkeley National Laboratory"/>
            <person name="Harder C.B."/>
            <person name="Miyauchi S."/>
            <person name="Viragh M."/>
            <person name="Kuo A."/>
            <person name="Thoen E."/>
            <person name="Andreopoulos B."/>
            <person name="Lu D."/>
            <person name="Skrede I."/>
            <person name="Drula E."/>
            <person name="Henrissat B."/>
            <person name="Morin E."/>
            <person name="Kohler A."/>
            <person name="Barry K."/>
            <person name="LaButti K."/>
            <person name="Morin E."/>
            <person name="Salamov A."/>
            <person name="Lipzen A."/>
            <person name="Mereny Z."/>
            <person name="Hegedus B."/>
            <person name="Baldrian P."/>
            <person name="Stursova M."/>
            <person name="Weitz H."/>
            <person name="Taylor A."/>
            <person name="Grigoriev I.V."/>
            <person name="Nagy L.G."/>
            <person name="Martin F."/>
            <person name="Kauserud H."/>
        </authorList>
    </citation>
    <scope>NUCLEOTIDE SEQUENCE</scope>
    <source>
        <strain evidence="2">CBHHK173m</strain>
    </source>
</reference>
<dbReference type="Gene3D" id="3.40.30.10">
    <property type="entry name" value="Glutaredoxin"/>
    <property type="match status" value="1"/>
</dbReference>
<evidence type="ECO:0000256" key="1">
    <source>
        <dbReference type="SAM" id="MobiDB-lite"/>
    </source>
</evidence>
<feature type="compositionally biased region" description="Low complexity" evidence="1">
    <location>
        <begin position="628"/>
        <end position="639"/>
    </location>
</feature>
<dbReference type="InterPro" id="IPR032801">
    <property type="entry name" value="PXL2A/B/C"/>
</dbReference>
<feature type="compositionally biased region" description="Low complexity" evidence="1">
    <location>
        <begin position="745"/>
        <end position="782"/>
    </location>
</feature>
<feature type="compositionally biased region" description="Low complexity" evidence="1">
    <location>
        <begin position="706"/>
        <end position="722"/>
    </location>
</feature>
<feature type="region of interest" description="Disordered" evidence="1">
    <location>
        <begin position="701"/>
        <end position="792"/>
    </location>
</feature>
<comment type="caution">
    <text evidence="2">The sequence shown here is derived from an EMBL/GenBank/DDBJ whole genome shotgun (WGS) entry which is preliminary data.</text>
</comment>
<evidence type="ECO:0000313" key="3">
    <source>
        <dbReference type="Proteomes" id="UP001222325"/>
    </source>
</evidence>